<comment type="function">
    <text evidence="1">The proteasome degrades poly-ubiquitinated proteins in the cytoplasm and in the nucleus. It is essential for the regulated turnover of proteins and for the removal of misfolded proteins. The proteasome is a multicatalytic proteinase complex that is characterized by its ability to cleave peptides with Arg, Phe, Tyr, Leu, and Glu adjacent to the leaving group at neutral or slightly basic pH. It has an ATP-dependent proteolytic activity.</text>
</comment>
<dbReference type="FunFam" id="3.60.20.10:FF:000044">
    <property type="entry name" value="Probable proteasome subunit alpha type-7"/>
    <property type="match status" value="1"/>
</dbReference>
<dbReference type="STRING" id="590646.G3B1G7"/>
<dbReference type="InterPro" id="IPR029055">
    <property type="entry name" value="Ntn_hydrolases_N"/>
</dbReference>
<keyword evidence="2 3" id="KW-0647">Proteasome</keyword>
<protein>
    <recommendedName>
        <fullName evidence="4">Proteasome subunit alpha type</fullName>
    </recommendedName>
</protein>
<dbReference type="SMART" id="SM00948">
    <property type="entry name" value="Proteasome_A_N"/>
    <property type="match status" value="1"/>
</dbReference>
<dbReference type="EMBL" id="GL996515">
    <property type="protein sequence ID" value="EGV65192.1"/>
    <property type="molecule type" value="Genomic_DNA"/>
</dbReference>
<gene>
    <name evidence="7" type="ORF">CANTEDRAFT_113714</name>
</gene>
<dbReference type="GO" id="GO:0010499">
    <property type="term" value="P:proteasomal ubiquitin-independent protein catabolic process"/>
    <property type="evidence" value="ECO:0007669"/>
    <property type="project" value="UniProtKB-ARBA"/>
</dbReference>
<dbReference type="GO" id="GO:0043161">
    <property type="term" value="P:proteasome-mediated ubiquitin-dependent protein catabolic process"/>
    <property type="evidence" value="ECO:0007669"/>
    <property type="project" value="UniProtKB-ARBA"/>
</dbReference>
<dbReference type="EMBL" id="GL996515">
    <property type="protein sequence ID" value="EGV65191.1"/>
    <property type="molecule type" value="Genomic_DNA"/>
</dbReference>
<dbReference type="Pfam" id="PF00227">
    <property type="entry name" value="Proteasome"/>
    <property type="match status" value="1"/>
</dbReference>
<feature type="region of interest" description="Disordered" evidence="5">
    <location>
        <begin position="235"/>
        <end position="260"/>
    </location>
</feature>
<name>G3B1G7_CANTC</name>
<dbReference type="SUPFAM" id="SSF56235">
    <property type="entry name" value="N-terminal nucleophile aminohydrolases (Ntn hydrolases)"/>
    <property type="match status" value="1"/>
</dbReference>
<sequence>MTSIGTGYDLSNSVFSPDGRNFQVEYAMKAVENGGTSIGIKCKDGIVLAVEKIINSKLLVPGKNKRIQTIDRHIGVAYSGLLPDGRHLVSRGRDEAKSFKSIYKTSVSVPHLMDRLGIYVQNYTCYNSVRPFGVVAIIGGVDKKGPHLYMIEPSGAFWGYSGAATGKGRQTAKSELEKLNFDELTVREGVKVAAKIIHQAHEDNKDKDYELEITWCSLEETEGRHEFVPEDLLEEAIKYAQEEDEDDDEEDDDEDTEMAT</sequence>
<dbReference type="GeneID" id="18247096"/>
<dbReference type="Proteomes" id="UP000000707">
    <property type="component" value="Unassembled WGS sequence"/>
</dbReference>
<dbReference type="InterPro" id="IPR023332">
    <property type="entry name" value="Proteasome_alpha-type"/>
</dbReference>
<dbReference type="GO" id="GO:0016787">
    <property type="term" value="F:hydrolase activity"/>
    <property type="evidence" value="ECO:0007669"/>
    <property type="project" value="UniProtKB-KW"/>
</dbReference>
<feature type="compositionally biased region" description="Acidic residues" evidence="5">
    <location>
        <begin position="242"/>
        <end position="260"/>
    </location>
</feature>
<evidence type="ECO:0000313" key="7">
    <source>
        <dbReference type="EMBL" id="EGV65191.1"/>
    </source>
</evidence>
<organism evidence="8">
    <name type="scientific">Candida tenuis (strain ATCC 10573 / BCRC 21748 / CBS 615 / JCM 9827 / NBRC 10315 / NRRL Y-1498 / VKM Y-70)</name>
    <name type="common">Yeast</name>
    <name type="synonym">Yamadazyma tenuis</name>
    <dbReference type="NCBI Taxonomy" id="590646"/>
    <lineage>
        <taxon>Eukaryota</taxon>
        <taxon>Fungi</taxon>
        <taxon>Dikarya</taxon>
        <taxon>Ascomycota</taxon>
        <taxon>Saccharomycotina</taxon>
        <taxon>Pichiomycetes</taxon>
        <taxon>Debaryomycetaceae</taxon>
        <taxon>Yamadazyma</taxon>
    </lineage>
</organism>
<dbReference type="AlphaFoldDB" id="G3B1G7"/>
<proteinExistence type="inferred from homology"/>
<comment type="subunit">
    <text evidence="4">The 26S proteasome consists of a 20S proteasome core and two 19S regulatory subunits.</text>
</comment>
<dbReference type="KEGG" id="cten:18247096"/>
<evidence type="ECO:0000256" key="5">
    <source>
        <dbReference type="SAM" id="MobiDB-lite"/>
    </source>
</evidence>
<dbReference type="eggNOG" id="KOG0184">
    <property type="taxonomic scope" value="Eukaryota"/>
</dbReference>
<comment type="subcellular location">
    <subcellularLocation>
        <location evidence="4">Cytoplasm</location>
    </subcellularLocation>
    <subcellularLocation>
        <location evidence="4">Nucleus</location>
    </subcellularLocation>
</comment>
<dbReference type="GO" id="GO:0019773">
    <property type="term" value="C:proteasome core complex, alpha-subunit complex"/>
    <property type="evidence" value="ECO:0007669"/>
    <property type="project" value="UniProtKB-UniRule"/>
</dbReference>
<dbReference type="Pfam" id="PF10584">
    <property type="entry name" value="Proteasome_A_N"/>
    <property type="match status" value="1"/>
</dbReference>
<dbReference type="CDD" id="cd03751">
    <property type="entry name" value="proteasome_alpha_type_3"/>
    <property type="match status" value="1"/>
</dbReference>
<dbReference type="PROSITE" id="PS51475">
    <property type="entry name" value="PROTEASOME_ALPHA_2"/>
    <property type="match status" value="1"/>
</dbReference>
<dbReference type="InterPro" id="IPR050115">
    <property type="entry name" value="Proteasome_alpha"/>
</dbReference>
<evidence type="ECO:0000313" key="8">
    <source>
        <dbReference type="Proteomes" id="UP000000707"/>
    </source>
</evidence>
<evidence type="ECO:0000256" key="3">
    <source>
        <dbReference type="PROSITE-ProRule" id="PRU00808"/>
    </source>
</evidence>
<reference evidence="7 8" key="1">
    <citation type="journal article" date="2011" name="Proc. Natl. Acad. Sci. U.S.A.">
        <title>Comparative genomics of xylose-fermenting fungi for enhanced biofuel production.</title>
        <authorList>
            <person name="Wohlbach D.J."/>
            <person name="Kuo A."/>
            <person name="Sato T.K."/>
            <person name="Potts K.M."/>
            <person name="Salamov A.A."/>
            <person name="LaButti K.M."/>
            <person name="Sun H."/>
            <person name="Clum A."/>
            <person name="Pangilinan J.L."/>
            <person name="Lindquist E.A."/>
            <person name="Lucas S."/>
            <person name="Lapidus A."/>
            <person name="Jin M."/>
            <person name="Gunawan C."/>
            <person name="Balan V."/>
            <person name="Dale B.E."/>
            <person name="Jeffries T.W."/>
            <person name="Zinkel R."/>
            <person name="Barry K.W."/>
            <person name="Grigoriev I.V."/>
            <person name="Gasch A.P."/>
        </authorList>
    </citation>
    <scope>NUCLEOTIDE SEQUENCE [LARGE SCALE GENOMIC DNA]</scope>
    <source>
        <strain evidence="7">ATCC 10573</strain>
        <strain evidence="8">ATCC 10573 / BCRC 21748 / CBS 615 / JCM 9827 / NBRC 10315 / NRRL Y-1498 / VKM Y-70</strain>
    </source>
</reference>
<dbReference type="InterPro" id="IPR000426">
    <property type="entry name" value="Proteasome_asu_N"/>
</dbReference>
<keyword evidence="7" id="KW-0378">Hydrolase</keyword>
<keyword evidence="4" id="KW-0963">Cytoplasm</keyword>
<evidence type="ECO:0000256" key="1">
    <source>
        <dbReference type="ARBA" id="ARBA00003542"/>
    </source>
</evidence>
<comment type="similarity">
    <text evidence="3 4">Belongs to the peptidase T1A family.</text>
</comment>
<feature type="domain" description="Proteasome alpha-type subunits" evidence="6">
    <location>
        <begin position="8"/>
        <end position="30"/>
    </location>
</feature>
<dbReference type="OrthoDB" id="40134at2759"/>
<accession>G3B1G7</accession>
<dbReference type="InterPro" id="IPR001353">
    <property type="entry name" value="Proteasome_sua/b"/>
</dbReference>
<dbReference type="PANTHER" id="PTHR11599">
    <property type="entry name" value="PROTEASOME SUBUNIT ALPHA/BETA"/>
    <property type="match status" value="1"/>
</dbReference>
<evidence type="ECO:0000256" key="4">
    <source>
        <dbReference type="RuleBase" id="RU000551"/>
    </source>
</evidence>
<dbReference type="HOGENOM" id="CLU_035750_0_1_1"/>
<dbReference type="Gene3D" id="3.60.20.10">
    <property type="entry name" value="Glutamine Phosphoribosylpyrophosphate, subunit 1, domain 1"/>
    <property type="match status" value="1"/>
</dbReference>
<dbReference type="GO" id="GO:0005634">
    <property type="term" value="C:nucleus"/>
    <property type="evidence" value="ECO:0007669"/>
    <property type="project" value="UniProtKB-SubCell"/>
</dbReference>
<evidence type="ECO:0000259" key="6">
    <source>
        <dbReference type="PROSITE" id="PS00388"/>
    </source>
</evidence>
<evidence type="ECO:0000256" key="2">
    <source>
        <dbReference type="ARBA" id="ARBA00022942"/>
    </source>
</evidence>
<keyword evidence="4" id="KW-0539">Nucleus</keyword>
<keyword evidence="8" id="KW-1185">Reference proteome</keyword>
<dbReference type="PROSITE" id="PS00388">
    <property type="entry name" value="PROTEASOME_ALPHA_1"/>
    <property type="match status" value="1"/>
</dbReference>
<dbReference type="GO" id="GO:0005737">
    <property type="term" value="C:cytoplasm"/>
    <property type="evidence" value="ECO:0007669"/>
    <property type="project" value="UniProtKB-SubCell"/>
</dbReference>